<gene>
    <name evidence="2" type="ORF">E4K62_13355</name>
</gene>
<dbReference type="InterPro" id="IPR019953">
    <property type="entry name" value="OHR"/>
</dbReference>
<organism evidence="2 3">
    <name type="scientific">Microbacterium wangchenii</name>
    <dbReference type="NCBI Taxonomy" id="2541726"/>
    <lineage>
        <taxon>Bacteria</taxon>
        <taxon>Bacillati</taxon>
        <taxon>Actinomycetota</taxon>
        <taxon>Actinomycetes</taxon>
        <taxon>Micrococcales</taxon>
        <taxon>Microbacteriaceae</taxon>
        <taxon>Microbacterium</taxon>
    </lineage>
</organism>
<protein>
    <recommendedName>
        <fullName evidence="4">Osmotically inducible protein OsmC</fullName>
    </recommendedName>
</protein>
<dbReference type="SUPFAM" id="SSF82784">
    <property type="entry name" value="OsmC-like"/>
    <property type="match status" value="1"/>
</dbReference>
<reference evidence="2 3" key="1">
    <citation type="submission" date="2019-03" db="EMBL/GenBank/DDBJ databases">
        <authorList>
            <person name="Dong K."/>
        </authorList>
    </citation>
    <scope>NUCLEOTIDE SEQUENCE [LARGE SCALE GENOMIC DNA]</scope>
    <source>
        <strain evidence="3">dk512</strain>
    </source>
</reference>
<proteinExistence type="inferred from homology"/>
<dbReference type="InterPro" id="IPR003718">
    <property type="entry name" value="OsmC/Ohr_fam"/>
</dbReference>
<accession>A0ABX5SWV1</accession>
<keyword evidence="3" id="KW-1185">Reference proteome</keyword>
<name>A0ABX5SWV1_9MICO</name>
<dbReference type="InterPro" id="IPR015946">
    <property type="entry name" value="KH_dom-like_a/b"/>
</dbReference>
<dbReference type="RefSeq" id="WP_135068218.1">
    <property type="nucleotide sequence ID" value="NZ_CP038266.1"/>
</dbReference>
<dbReference type="Proteomes" id="UP000295748">
    <property type="component" value="Chromosome"/>
</dbReference>
<dbReference type="Gene3D" id="3.30.300.20">
    <property type="match status" value="1"/>
</dbReference>
<evidence type="ECO:0000313" key="3">
    <source>
        <dbReference type="Proteomes" id="UP000295748"/>
    </source>
</evidence>
<evidence type="ECO:0008006" key="4">
    <source>
        <dbReference type="Google" id="ProtNLM"/>
    </source>
</evidence>
<dbReference type="EMBL" id="CP038266">
    <property type="protein sequence ID" value="QBR89578.1"/>
    <property type="molecule type" value="Genomic_DNA"/>
</dbReference>
<dbReference type="PANTHER" id="PTHR33797:SF2">
    <property type="entry name" value="ORGANIC HYDROPEROXIDE RESISTANCE PROTEIN-LIKE"/>
    <property type="match status" value="1"/>
</dbReference>
<comment type="similarity">
    <text evidence="1">Belongs to the OsmC/Ohr family.</text>
</comment>
<dbReference type="Pfam" id="PF02566">
    <property type="entry name" value="OsmC"/>
    <property type="match status" value="1"/>
</dbReference>
<evidence type="ECO:0000313" key="2">
    <source>
        <dbReference type="EMBL" id="QBR89578.1"/>
    </source>
</evidence>
<dbReference type="PANTHER" id="PTHR33797">
    <property type="entry name" value="ORGANIC HYDROPEROXIDE RESISTANCE PROTEIN-LIKE"/>
    <property type="match status" value="1"/>
</dbReference>
<dbReference type="InterPro" id="IPR036102">
    <property type="entry name" value="OsmC/Ohrsf"/>
</dbReference>
<evidence type="ECO:0000256" key="1">
    <source>
        <dbReference type="ARBA" id="ARBA00007378"/>
    </source>
</evidence>
<sequence>MSARYRTAAVNRDGGDGVSSVIGGLEVPVSSPLARDFDATASNPEQLLALAWVTCLNATAQAVVAGERRTVVRVEVELHPAAAGSGYEFHVDAYLSAEGASIEETAEILTAAHARCPVSKLLAAASTVHVHPEEYRAG</sequence>